<dbReference type="GO" id="GO:0009380">
    <property type="term" value="C:excinuclease repair complex"/>
    <property type="evidence" value="ECO:0007669"/>
    <property type="project" value="InterPro"/>
</dbReference>
<dbReference type="PANTHER" id="PTHR30562">
    <property type="entry name" value="UVRC/OXIDOREDUCTASE"/>
    <property type="match status" value="1"/>
</dbReference>
<dbReference type="Pfam" id="PF14520">
    <property type="entry name" value="HHH_5"/>
    <property type="match status" value="1"/>
</dbReference>
<dbReference type="FunFam" id="3.40.1440.10:FF:000001">
    <property type="entry name" value="UvrABC system protein C"/>
    <property type="match status" value="1"/>
</dbReference>
<dbReference type="PROSITE" id="PS50164">
    <property type="entry name" value="GIY_YIG"/>
    <property type="match status" value="1"/>
</dbReference>
<feature type="domain" description="UvrC family homology region profile" evidence="9">
    <location>
        <begin position="297"/>
        <end position="539"/>
    </location>
</feature>
<dbReference type="InterPro" id="IPR035901">
    <property type="entry name" value="GIY-YIG_endonuc_sf"/>
</dbReference>
<feature type="compositionally biased region" description="Polar residues" evidence="7">
    <location>
        <begin position="31"/>
        <end position="40"/>
    </location>
</feature>
<evidence type="ECO:0000259" key="8">
    <source>
        <dbReference type="PROSITE" id="PS50164"/>
    </source>
</evidence>
<dbReference type="InterPro" id="IPR010994">
    <property type="entry name" value="RuvA_2-like"/>
</dbReference>
<evidence type="ECO:0000256" key="6">
    <source>
        <dbReference type="HAMAP-Rule" id="MF_00203"/>
    </source>
</evidence>
<dbReference type="SUPFAM" id="SSF46600">
    <property type="entry name" value="C-terminal UvrC-binding domain of UvrB"/>
    <property type="match status" value="1"/>
</dbReference>
<dbReference type="GO" id="GO:0009381">
    <property type="term" value="F:excinuclease ABC activity"/>
    <property type="evidence" value="ECO:0007669"/>
    <property type="project" value="UniProtKB-UniRule"/>
</dbReference>
<dbReference type="Pfam" id="PF08459">
    <property type="entry name" value="UvrC_RNaseH_dom"/>
    <property type="match status" value="1"/>
</dbReference>
<keyword evidence="3 6" id="KW-0228">DNA excision</keyword>
<dbReference type="AlphaFoldDB" id="A0AAU7AU78"/>
<dbReference type="InterPro" id="IPR004791">
    <property type="entry name" value="UvrC"/>
</dbReference>
<gene>
    <name evidence="6 10" type="primary">uvrC</name>
    <name evidence="10" type="ORF">DSM112329_01737</name>
</gene>
<evidence type="ECO:0000256" key="5">
    <source>
        <dbReference type="ARBA" id="ARBA00023204"/>
    </source>
</evidence>
<dbReference type="PANTHER" id="PTHR30562:SF1">
    <property type="entry name" value="UVRABC SYSTEM PROTEIN C"/>
    <property type="match status" value="1"/>
</dbReference>
<sequence length="663" mass="73917">MASHSGQVLTLTESGMTGVYGARERLTASLSSIAVSPDGQTDSRRSRLAAQRKQLPDGPGVYLFRDEKGKVIYVGKAISIRKRVGSHFSNPVTRGAVEMTSVIDSVEFVLVSSETEALLTEQGFIKQYRPRFNIRLRDDKSYPYIAISMDEDYPRVYFTRERHRKSRLYFGPYSNAKRVRSTLDTLGKVFMIRSCTGAEPGRRSGSPCLDFHIKRCGAPCVDYVSKAEYREGIDGVVRFLSGRYRDIERELEQRMRDASAVQEYEQAAVEHNRLRAVRSLLERQRVANESVGTVDCVAIAVEGTDANAQVFQVRDGVLSDRQSFYLENLTESPIGEVAREFVLQYYAGAIAIPPQIVVQAGFEDAVATAGALSERRGAKVEVRLAERGDKRRLLDLAERNAQLALDQEKLKSERKRQQRVEALDGLQEALGMDVLPLRVECFDISNLMGTHTVASMVVFEGGAPKKSDYRRFTIRGGTEGVPDDFASMEEVLSRRLKQWEAQQDLSPHDPNRNESFATLPNVVVIDGGPGQLAAGMRALDGWQEKGVTIISLAKRIEEVFVPSRRAPIVLGHETPELQLLQRVRDEAHRFAISHHRIRRDGAMLTSALDSLPGVGPARKRVLLKHFGSPEAVLSATRDQLESVPGLPGKTAREVYTFLHRTGD</sequence>
<evidence type="ECO:0000313" key="10">
    <source>
        <dbReference type="EMBL" id="XAY04899.1"/>
    </source>
</evidence>
<dbReference type="InterPro" id="IPR001162">
    <property type="entry name" value="UvrC_RNase_H_dom"/>
</dbReference>
<dbReference type="PROSITE" id="PS50165">
    <property type="entry name" value="UVRC"/>
    <property type="match status" value="1"/>
</dbReference>
<proteinExistence type="inferred from homology"/>
<evidence type="ECO:0000256" key="1">
    <source>
        <dbReference type="ARBA" id="ARBA00022490"/>
    </source>
</evidence>
<dbReference type="InterPro" id="IPR036876">
    <property type="entry name" value="UVR_dom_sf"/>
</dbReference>
<reference evidence="10" key="1">
    <citation type="submission" date="2022-12" db="EMBL/GenBank/DDBJ databases">
        <title>Paraconexibacter alkalitolerans sp. nov. and Baekduia alba sp. nov., isolated from soil and emended description of the genera Paraconexibacter (Chun et al., 2020) and Baekduia (An et al., 2020).</title>
        <authorList>
            <person name="Vieira S."/>
            <person name="Huber K.J."/>
            <person name="Geppert A."/>
            <person name="Wolf J."/>
            <person name="Neumann-Schaal M."/>
            <person name="Muesken M."/>
            <person name="Overmann J."/>
        </authorList>
    </citation>
    <scope>NUCLEOTIDE SEQUENCE</scope>
    <source>
        <strain evidence="10">AEG42_29</strain>
    </source>
</reference>
<dbReference type="InterPro" id="IPR050066">
    <property type="entry name" value="UvrABC_protein_C"/>
</dbReference>
<dbReference type="CDD" id="cd10434">
    <property type="entry name" value="GIY-YIG_UvrC_Cho"/>
    <property type="match status" value="1"/>
</dbReference>
<dbReference type="Gene3D" id="3.40.1440.10">
    <property type="entry name" value="GIY-YIG endonuclease"/>
    <property type="match status" value="1"/>
</dbReference>
<dbReference type="EMBL" id="CP114014">
    <property type="protein sequence ID" value="XAY04899.1"/>
    <property type="molecule type" value="Genomic_DNA"/>
</dbReference>
<dbReference type="NCBIfam" id="TIGR00194">
    <property type="entry name" value="uvrC"/>
    <property type="match status" value="1"/>
</dbReference>
<dbReference type="InterPro" id="IPR038476">
    <property type="entry name" value="UvrC_RNase_H_dom_sf"/>
</dbReference>
<dbReference type="SUPFAM" id="SSF82771">
    <property type="entry name" value="GIY-YIG endonuclease"/>
    <property type="match status" value="1"/>
</dbReference>
<evidence type="ECO:0000256" key="4">
    <source>
        <dbReference type="ARBA" id="ARBA00022881"/>
    </source>
</evidence>
<dbReference type="InterPro" id="IPR047296">
    <property type="entry name" value="GIY-YIG_UvrC_Cho"/>
</dbReference>
<comment type="subcellular location">
    <subcellularLocation>
        <location evidence="6">Cytoplasm</location>
    </subcellularLocation>
</comment>
<dbReference type="InterPro" id="IPR000305">
    <property type="entry name" value="GIY-YIG_endonuc"/>
</dbReference>
<dbReference type="KEGG" id="parq:DSM112329_01737"/>
<dbReference type="Pfam" id="PF22920">
    <property type="entry name" value="UvrC_RNaseH"/>
    <property type="match status" value="1"/>
</dbReference>
<keyword evidence="1 6" id="KW-0963">Cytoplasm</keyword>
<dbReference type="Gene3D" id="1.10.150.20">
    <property type="entry name" value="5' to 3' exonuclease, C-terminal subdomain"/>
    <property type="match status" value="1"/>
</dbReference>
<dbReference type="GO" id="GO:0009432">
    <property type="term" value="P:SOS response"/>
    <property type="evidence" value="ECO:0007669"/>
    <property type="project" value="UniProtKB-UniRule"/>
</dbReference>
<dbReference type="GO" id="GO:0006289">
    <property type="term" value="P:nucleotide-excision repair"/>
    <property type="evidence" value="ECO:0007669"/>
    <property type="project" value="UniProtKB-UniRule"/>
</dbReference>
<name>A0AAU7AU78_9ACTN</name>
<dbReference type="GO" id="GO:0003677">
    <property type="term" value="F:DNA binding"/>
    <property type="evidence" value="ECO:0007669"/>
    <property type="project" value="UniProtKB-UniRule"/>
</dbReference>
<dbReference type="NCBIfam" id="NF001824">
    <property type="entry name" value="PRK00558.1-5"/>
    <property type="match status" value="1"/>
</dbReference>
<evidence type="ECO:0000256" key="3">
    <source>
        <dbReference type="ARBA" id="ARBA00022769"/>
    </source>
</evidence>
<accession>A0AAU7AU78</accession>
<keyword evidence="5 6" id="KW-0234">DNA repair</keyword>
<feature type="domain" description="GIY-YIG" evidence="8">
    <location>
        <begin position="57"/>
        <end position="134"/>
    </location>
</feature>
<dbReference type="GO" id="GO:0005737">
    <property type="term" value="C:cytoplasm"/>
    <property type="evidence" value="ECO:0007669"/>
    <property type="project" value="UniProtKB-SubCell"/>
</dbReference>
<dbReference type="HAMAP" id="MF_00203">
    <property type="entry name" value="UvrC"/>
    <property type="match status" value="1"/>
</dbReference>
<dbReference type="SUPFAM" id="SSF47781">
    <property type="entry name" value="RuvA domain 2-like"/>
    <property type="match status" value="1"/>
</dbReference>
<keyword evidence="4 6" id="KW-0267">Excision nuclease</keyword>
<evidence type="ECO:0000256" key="2">
    <source>
        <dbReference type="ARBA" id="ARBA00022763"/>
    </source>
</evidence>
<keyword evidence="2 6" id="KW-0227">DNA damage</keyword>
<dbReference type="SMART" id="SM00465">
    <property type="entry name" value="GIYc"/>
    <property type="match status" value="1"/>
</dbReference>
<comment type="subunit">
    <text evidence="6">Interacts with UvrB in an incision complex.</text>
</comment>
<organism evidence="10">
    <name type="scientific">Paraconexibacter sp. AEG42_29</name>
    <dbReference type="NCBI Taxonomy" id="2997339"/>
    <lineage>
        <taxon>Bacteria</taxon>
        <taxon>Bacillati</taxon>
        <taxon>Actinomycetota</taxon>
        <taxon>Thermoleophilia</taxon>
        <taxon>Solirubrobacterales</taxon>
        <taxon>Paraconexibacteraceae</taxon>
        <taxon>Paraconexibacter</taxon>
    </lineage>
</organism>
<protein>
    <recommendedName>
        <fullName evidence="6">UvrABC system protein C</fullName>
        <shortName evidence="6">Protein UvrC</shortName>
    </recommendedName>
    <alternativeName>
        <fullName evidence="6">Excinuclease ABC subunit C</fullName>
    </alternativeName>
</protein>
<keyword evidence="6" id="KW-0742">SOS response</keyword>
<feature type="region of interest" description="Disordered" evidence="7">
    <location>
        <begin position="31"/>
        <end position="53"/>
    </location>
</feature>
<comment type="similarity">
    <text evidence="6">Belongs to the UvrC family.</text>
</comment>
<evidence type="ECO:0000259" key="9">
    <source>
        <dbReference type="PROSITE" id="PS50165"/>
    </source>
</evidence>
<dbReference type="Pfam" id="PF01541">
    <property type="entry name" value="GIY-YIG"/>
    <property type="match status" value="1"/>
</dbReference>
<dbReference type="Gene3D" id="3.30.420.340">
    <property type="entry name" value="UvrC, RNAse H endonuclease domain"/>
    <property type="match status" value="1"/>
</dbReference>
<comment type="function">
    <text evidence="6">The UvrABC repair system catalyzes the recognition and processing of DNA lesions. UvrC both incises the 5' and 3' sides of the lesion. The N-terminal half is responsible for the 3' incision and the C-terminal half is responsible for the 5' incision.</text>
</comment>
<evidence type="ECO:0000256" key="7">
    <source>
        <dbReference type="SAM" id="MobiDB-lite"/>
    </source>
</evidence>